<name>A0A841JGX7_9SPHI</name>
<comment type="caution">
    <text evidence="14">The sequence shown here is derived from an EMBL/GenBank/DDBJ whole genome shotgun (WGS) entry which is preliminary data.</text>
</comment>
<evidence type="ECO:0000313" key="15">
    <source>
        <dbReference type="Proteomes" id="UP000548326"/>
    </source>
</evidence>
<feature type="transmembrane region" description="Helical" evidence="13">
    <location>
        <begin position="16"/>
        <end position="36"/>
    </location>
</feature>
<protein>
    <submittedName>
        <fullName evidence="14">Putative membrane protein</fullName>
    </submittedName>
</protein>
<keyword evidence="9" id="KW-0406">Ion transport</keyword>
<dbReference type="Proteomes" id="UP000548326">
    <property type="component" value="Unassembled WGS sequence"/>
</dbReference>
<keyword evidence="6" id="KW-0631">Potassium channel</keyword>
<dbReference type="PANTHER" id="PTHR31462">
    <property type="entry name" value="ENDOSOMAL/LYSOSOMAL POTASSIUM CHANNEL TMEM175"/>
    <property type="match status" value="1"/>
</dbReference>
<evidence type="ECO:0000256" key="13">
    <source>
        <dbReference type="SAM" id="Phobius"/>
    </source>
</evidence>
<evidence type="ECO:0000256" key="11">
    <source>
        <dbReference type="ARBA" id="ARBA00023303"/>
    </source>
</evidence>
<evidence type="ECO:0000256" key="8">
    <source>
        <dbReference type="ARBA" id="ARBA00022989"/>
    </source>
</evidence>
<evidence type="ECO:0000256" key="1">
    <source>
        <dbReference type="ARBA" id="ARBA00004141"/>
    </source>
</evidence>
<evidence type="ECO:0000256" key="2">
    <source>
        <dbReference type="ARBA" id="ARBA00006920"/>
    </source>
</evidence>
<dbReference type="GO" id="GO:0005267">
    <property type="term" value="F:potassium channel activity"/>
    <property type="evidence" value="ECO:0007669"/>
    <property type="project" value="UniProtKB-KW"/>
</dbReference>
<evidence type="ECO:0000256" key="5">
    <source>
        <dbReference type="ARBA" id="ARBA00022692"/>
    </source>
</evidence>
<evidence type="ECO:0000256" key="3">
    <source>
        <dbReference type="ARBA" id="ARBA00022448"/>
    </source>
</evidence>
<sequence length="247" mass="29011">MVNEDEIKKEFQLERVILFSDAVFAIIITIMVLEIKLPETLHHASAQQINQAFTELVPKFIGYALSFTLIGNFWYRHLQIFSFLKDYNVNLIVMNLIFLFFVSMFPFAVTFMTAGFDLIKYSWGLFSYIGIIFLVTLSQTVLVYYLLKNKRQLCVNAVNMETLLKWKVQRINFITIPLGFVCMVLIIWLKLDTKLFLYFVGLYGIVIATLNRKYYPDQNNSAPMLFRHLRSRRKTVTKPVKKGRIQK</sequence>
<keyword evidence="7" id="KW-0630">Potassium</keyword>
<dbReference type="GO" id="GO:0015252">
    <property type="term" value="F:proton channel activity"/>
    <property type="evidence" value="ECO:0007669"/>
    <property type="project" value="InterPro"/>
</dbReference>
<evidence type="ECO:0000256" key="4">
    <source>
        <dbReference type="ARBA" id="ARBA00022538"/>
    </source>
</evidence>
<evidence type="ECO:0000256" key="7">
    <source>
        <dbReference type="ARBA" id="ARBA00022958"/>
    </source>
</evidence>
<dbReference type="RefSeq" id="WP_183588176.1">
    <property type="nucleotide sequence ID" value="NZ_JACHCA010000007.1"/>
</dbReference>
<keyword evidence="3" id="KW-0813">Transport</keyword>
<proteinExistence type="inferred from homology"/>
<keyword evidence="8 13" id="KW-1133">Transmembrane helix</keyword>
<dbReference type="GO" id="GO:0016020">
    <property type="term" value="C:membrane"/>
    <property type="evidence" value="ECO:0007669"/>
    <property type="project" value="UniProtKB-SubCell"/>
</dbReference>
<reference evidence="14 15" key="1">
    <citation type="submission" date="2020-08" db="EMBL/GenBank/DDBJ databases">
        <title>Genomic Encyclopedia of Type Strains, Phase IV (KMG-V): Genome sequencing to study the core and pangenomes of soil and plant-associated prokaryotes.</title>
        <authorList>
            <person name="Whitman W."/>
        </authorList>
    </citation>
    <scope>NUCLEOTIDE SEQUENCE [LARGE SCALE GENOMIC DNA]</scope>
    <source>
        <strain evidence="14 15">MP601</strain>
    </source>
</reference>
<evidence type="ECO:0000256" key="12">
    <source>
        <dbReference type="ARBA" id="ARBA00034430"/>
    </source>
</evidence>
<keyword evidence="11" id="KW-0407">Ion channel</keyword>
<feature type="transmembrane region" description="Helical" evidence="13">
    <location>
        <begin position="168"/>
        <end position="189"/>
    </location>
</feature>
<keyword evidence="10 13" id="KW-0472">Membrane</keyword>
<keyword evidence="4" id="KW-0633">Potassium transport</keyword>
<dbReference type="InterPro" id="IPR010617">
    <property type="entry name" value="TMEM175-like"/>
</dbReference>
<accession>A0A841JGX7</accession>
<feature type="transmembrane region" description="Helical" evidence="13">
    <location>
        <begin position="125"/>
        <end position="147"/>
    </location>
</feature>
<dbReference type="EMBL" id="JACHCA010000007">
    <property type="protein sequence ID" value="MBB6128846.1"/>
    <property type="molecule type" value="Genomic_DNA"/>
</dbReference>
<feature type="transmembrane region" description="Helical" evidence="13">
    <location>
        <begin position="56"/>
        <end position="75"/>
    </location>
</feature>
<evidence type="ECO:0000256" key="6">
    <source>
        <dbReference type="ARBA" id="ARBA00022826"/>
    </source>
</evidence>
<comment type="similarity">
    <text evidence="2">Belongs to the TMEM175 family.</text>
</comment>
<organism evidence="14 15">
    <name type="scientific">Mucilaginibacter lappiensis</name>
    <dbReference type="NCBI Taxonomy" id="354630"/>
    <lineage>
        <taxon>Bacteria</taxon>
        <taxon>Pseudomonadati</taxon>
        <taxon>Bacteroidota</taxon>
        <taxon>Sphingobacteriia</taxon>
        <taxon>Sphingobacteriales</taxon>
        <taxon>Sphingobacteriaceae</taxon>
        <taxon>Mucilaginibacter</taxon>
    </lineage>
</organism>
<evidence type="ECO:0000256" key="10">
    <source>
        <dbReference type="ARBA" id="ARBA00023136"/>
    </source>
</evidence>
<keyword evidence="5 13" id="KW-0812">Transmembrane</keyword>
<dbReference type="AlphaFoldDB" id="A0A841JGX7"/>
<comment type="subcellular location">
    <subcellularLocation>
        <location evidence="1">Membrane</location>
        <topology evidence="1">Multi-pass membrane protein</topology>
    </subcellularLocation>
</comment>
<comment type="catalytic activity">
    <reaction evidence="12">
        <text>K(+)(in) = K(+)(out)</text>
        <dbReference type="Rhea" id="RHEA:29463"/>
        <dbReference type="ChEBI" id="CHEBI:29103"/>
    </reaction>
</comment>
<dbReference type="Pfam" id="PF06736">
    <property type="entry name" value="TMEM175"/>
    <property type="match status" value="1"/>
</dbReference>
<evidence type="ECO:0000313" key="14">
    <source>
        <dbReference type="EMBL" id="MBB6128846.1"/>
    </source>
</evidence>
<gene>
    <name evidence="14" type="ORF">HDF22_002969</name>
</gene>
<feature type="transmembrane region" description="Helical" evidence="13">
    <location>
        <begin position="87"/>
        <end position="113"/>
    </location>
</feature>
<evidence type="ECO:0000256" key="9">
    <source>
        <dbReference type="ARBA" id="ARBA00023065"/>
    </source>
</evidence>
<dbReference type="PANTHER" id="PTHR31462:SF5">
    <property type="entry name" value="ENDOSOMAL_LYSOSOMAL PROTON CHANNEL TMEM175"/>
    <property type="match status" value="1"/>
</dbReference>
<feature type="transmembrane region" description="Helical" evidence="13">
    <location>
        <begin position="195"/>
        <end position="211"/>
    </location>
</feature>